<dbReference type="PANTHER" id="PTHR38035">
    <property type="entry name" value="UPF0070 PROTEIN YFGM"/>
    <property type="match status" value="1"/>
</dbReference>
<accession>A0A2K8QPH8</accession>
<evidence type="ECO:0000256" key="8">
    <source>
        <dbReference type="ARBA" id="ARBA00024235"/>
    </source>
</evidence>
<dbReference type="GeneID" id="66565879"/>
<proteinExistence type="inferred from homology"/>
<evidence type="ECO:0000256" key="5">
    <source>
        <dbReference type="ARBA" id="ARBA00023136"/>
    </source>
</evidence>
<keyword evidence="6" id="KW-0143">Chaperone</keyword>
<dbReference type="Proteomes" id="UP000231901">
    <property type="component" value="Chromosome"/>
</dbReference>
<evidence type="ECO:0000256" key="4">
    <source>
        <dbReference type="ARBA" id="ARBA00022989"/>
    </source>
</evidence>
<dbReference type="SUPFAM" id="SSF48452">
    <property type="entry name" value="TPR-like"/>
    <property type="match status" value="1"/>
</dbReference>
<organism evidence="10 11">
    <name type="scientific">Dickeya fangzhongdai</name>
    <dbReference type="NCBI Taxonomy" id="1778540"/>
    <lineage>
        <taxon>Bacteria</taxon>
        <taxon>Pseudomonadati</taxon>
        <taxon>Pseudomonadota</taxon>
        <taxon>Gammaproteobacteria</taxon>
        <taxon>Enterobacterales</taxon>
        <taxon>Pectobacteriaceae</taxon>
        <taxon>Dickeya</taxon>
    </lineage>
</organism>
<sequence>MEVYSTENEQVEAIRRFFIENGKALAIGVVLGIGALVGWRFWQNHQESNAMAASAAYQQVTESLSAGTPEGVAGAEKFVTGDHGNYGALASLALAHQFVEKNDIAKAEQQLRQALSQTKDGDLQALINLRLARVLLQQKKPDDALKTLDAIKLEGWTAMVADVRGDVLASKGDNQGARDAYNKGMAAKPSQGLQSLLRIKLNNLPS</sequence>
<evidence type="ECO:0000256" key="3">
    <source>
        <dbReference type="ARBA" id="ARBA00022692"/>
    </source>
</evidence>
<dbReference type="InterPro" id="IPR026039">
    <property type="entry name" value="YfgM"/>
</dbReference>
<dbReference type="KEGG" id="ced:LH89_18615"/>
<dbReference type="KEGG" id="dfn:CVE23_16295"/>
<evidence type="ECO:0000256" key="1">
    <source>
        <dbReference type="ARBA" id="ARBA00004401"/>
    </source>
</evidence>
<dbReference type="GO" id="GO:0044877">
    <property type="term" value="F:protein-containing complex binding"/>
    <property type="evidence" value="ECO:0007669"/>
    <property type="project" value="InterPro"/>
</dbReference>
<feature type="domain" description="Ancillary SecYEG translocon subunit/Cell division coordinator CpoB TPR" evidence="9">
    <location>
        <begin position="15"/>
        <end position="205"/>
    </location>
</feature>
<comment type="similarity">
    <text evidence="7">Belongs to the YfgM family.</text>
</comment>
<keyword evidence="3" id="KW-0812">Transmembrane</keyword>
<protein>
    <recommendedName>
        <fullName evidence="8">Ancillary SecYEG translocon subunit</fullName>
    </recommendedName>
</protein>
<evidence type="ECO:0000259" key="9">
    <source>
        <dbReference type="Pfam" id="PF09976"/>
    </source>
</evidence>
<dbReference type="InterPro" id="IPR011990">
    <property type="entry name" value="TPR-like_helical_dom_sf"/>
</dbReference>
<evidence type="ECO:0000256" key="7">
    <source>
        <dbReference type="ARBA" id="ARBA00024197"/>
    </source>
</evidence>
<dbReference type="AlphaFoldDB" id="A0A2K8QPH8"/>
<dbReference type="RefSeq" id="WP_038666844.1">
    <property type="nucleotide sequence ID" value="NZ_BMJF01000006.1"/>
</dbReference>
<keyword evidence="2" id="KW-1003">Cell membrane</keyword>
<dbReference type="EMBL" id="CP025003">
    <property type="protein sequence ID" value="ATZ95404.1"/>
    <property type="molecule type" value="Genomic_DNA"/>
</dbReference>
<dbReference type="InterPro" id="IPR018704">
    <property type="entry name" value="SecYEG/CpoB_TPR"/>
</dbReference>
<evidence type="ECO:0000256" key="2">
    <source>
        <dbReference type="ARBA" id="ARBA00022475"/>
    </source>
</evidence>
<dbReference type="Pfam" id="PF09976">
    <property type="entry name" value="TPR_21"/>
    <property type="match status" value="1"/>
</dbReference>
<keyword evidence="5" id="KW-0472">Membrane</keyword>
<keyword evidence="11" id="KW-1185">Reference proteome</keyword>
<evidence type="ECO:0000313" key="11">
    <source>
        <dbReference type="Proteomes" id="UP000231901"/>
    </source>
</evidence>
<evidence type="ECO:0000256" key="6">
    <source>
        <dbReference type="ARBA" id="ARBA00023186"/>
    </source>
</evidence>
<reference evidence="11" key="1">
    <citation type="journal article" date="2018" name="Genome Announc.">
        <title>Complete genome sequence of a Dickeya fangzhongdai type strain causing bleeding canker of pear tree trunks.</title>
        <authorList>
            <person name="Zhao Y."/>
            <person name="Tian Y."/>
            <person name="Li X."/>
            <person name="Hu B."/>
        </authorList>
    </citation>
    <scope>NUCLEOTIDE SEQUENCE [LARGE SCALE GENOMIC DNA]</scope>
    <source>
        <strain evidence="11">DSM 101947</strain>
    </source>
</reference>
<name>A0A2K8QPH8_9GAMM</name>
<comment type="subcellular location">
    <subcellularLocation>
        <location evidence="1">Cell membrane</location>
        <topology evidence="1">Single-pass type II membrane protein</topology>
    </subcellularLocation>
</comment>
<keyword evidence="4" id="KW-1133">Transmembrane helix</keyword>
<gene>
    <name evidence="10" type="ORF">CVE23_16295</name>
</gene>
<dbReference type="PIRSF" id="PIRSF006170">
    <property type="entry name" value="YfgM"/>
    <property type="match status" value="1"/>
</dbReference>
<dbReference type="GO" id="GO:0005886">
    <property type="term" value="C:plasma membrane"/>
    <property type="evidence" value="ECO:0007669"/>
    <property type="project" value="UniProtKB-SubCell"/>
</dbReference>
<dbReference type="Gene3D" id="1.25.40.10">
    <property type="entry name" value="Tetratricopeptide repeat domain"/>
    <property type="match status" value="1"/>
</dbReference>
<dbReference type="PANTHER" id="PTHR38035:SF1">
    <property type="entry name" value="ANCILLARY SECYEG TRANSLOCON SUBUNIT"/>
    <property type="match status" value="1"/>
</dbReference>
<evidence type="ECO:0000313" key="10">
    <source>
        <dbReference type="EMBL" id="ATZ95404.1"/>
    </source>
</evidence>